<protein>
    <submittedName>
        <fullName evidence="2">Uncharacterized protein</fullName>
    </submittedName>
</protein>
<dbReference type="Proteomes" id="UP000567179">
    <property type="component" value="Unassembled WGS sequence"/>
</dbReference>
<organism evidence="2 3">
    <name type="scientific">Psilocybe cf. subviscida</name>
    <dbReference type="NCBI Taxonomy" id="2480587"/>
    <lineage>
        <taxon>Eukaryota</taxon>
        <taxon>Fungi</taxon>
        <taxon>Dikarya</taxon>
        <taxon>Basidiomycota</taxon>
        <taxon>Agaricomycotina</taxon>
        <taxon>Agaricomycetes</taxon>
        <taxon>Agaricomycetidae</taxon>
        <taxon>Agaricales</taxon>
        <taxon>Agaricineae</taxon>
        <taxon>Strophariaceae</taxon>
        <taxon>Psilocybe</taxon>
    </lineage>
</organism>
<dbReference type="EMBL" id="JAACJJ010000028">
    <property type="protein sequence ID" value="KAF5321951.1"/>
    <property type="molecule type" value="Genomic_DNA"/>
</dbReference>
<evidence type="ECO:0000256" key="1">
    <source>
        <dbReference type="SAM" id="MobiDB-lite"/>
    </source>
</evidence>
<accession>A0A8H5BF35</accession>
<evidence type="ECO:0000313" key="3">
    <source>
        <dbReference type="Proteomes" id="UP000567179"/>
    </source>
</evidence>
<feature type="compositionally biased region" description="Polar residues" evidence="1">
    <location>
        <begin position="19"/>
        <end position="31"/>
    </location>
</feature>
<comment type="caution">
    <text evidence="2">The sequence shown here is derived from an EMBL/GenBank/DDBJ whole genome shotgun (WGS) entry which is preliminary data.</text>
</comment>
<feature type="region of interest" description="Disordered" evidence="1">
    <location>
        <begin position="1"/>
        <end position="31"/>
    </location>
</feature>
<sequence>MTISKGSRQPHHSDDEITTLRQDSASKHILSSQEKLTRSLSQHTSCEGIVYQTWTMASMYEETKKPSKTAQVSPRPLSPMSSSPVAQTVAASASASTPSPLSQFSAADNTCGPSKSRHFYFVVMSVNSSTLHNDAAAKNSPRASPAPFNPVEHILEHTEDT</sequence>
<gene>
    <name evidence="2" type="ORF">D9619_000010</name>
</gene>
<name>A0A8H5BF35_9AGAR</name>
<reference evidence="2 3" key="1">
    <citation type="journal article" date="2020" name="ISME J.">
        <title>Uncovering the hidden diversity of litter-decomposition mechanisms in mushroom-forming fungi.</title>
        <authorList>
            <person name="Floudas D."/>
            <person name="Bentzer J."/>
            <person name="Ahren D."/>
            <person name="Johansson T."/>
            <person name="Persson P."/>
            <person name="Tunlid A."/>
        </authorList>
    </citation>
    <scope>NUCLEOTIDE SEQUENCE [LARGE SCALE GENOMIC DNA]</scope>
    <source>
        <strain evidence="2 3">CBS 101986</strain>
    </source>
</reference>
<evidence type="ECO:0000313" key="2">
    <source>
        <dbReference type="EMBL" id="KAF5321951.1"/>
    </source>
</evidence>
<proteinExistence type="predicted"/>
<dbReference type="AlphaFoldDB" id="A0A8H5BF35"/>
<feature type="region of interest" description="Disordered" evidence="1">
    <location>
        <begin position="62"/>
        <end position="108"/>
    </location>
</feature>
<keyword evidence="3" id="KW-1185">Reference proteome</keyword>
<feature type="compositionally biased region" description="Low complexity" evidence="1">
    <location>
        <begin position="73"/>
        <end position="103"/>
    </location>
</feature>
<feature type="region of interest" description="Disordered" evidence="1">
    <location>
        <begin position="133"/>
        <end position="161"/>
    </location>
</feature>